<dbReference type="GO" id="GO:0005886">
    <property type="term" value="C:plasma membrane"/>
    <property type="evidence" value="ECO:0007669"/>
    <property type="project" value="UniProtKB-SubCell"/>
</dbReference>
<dbReference type="InterPro" id="IPR015867">
    <property type="entry name" value="N-reg_PII/ATP_PRibTrfase_C"/>
</dbReference>
<evidence type="ECO:0000256" key="4">
    <source>
        <dbReference type="ARBA" id="ARBA00022989"/>
    </source>
</evidence>
<accession>A0A1I5I0E4</accession>
<feature type="domain" description="DUF2179" evidence="7">
    <location>
        <begin position="221"/>
        <end position="275"/>
    </location>
</feature>
<dbReference type="AlphaFoldDB" id="A0A1I5I0E4"/>
<keyword evidence="3 6" id="KW-0812">Transmembrane</keyword>
<feature type="transmembrane region" description="Helical" evidence="6">
    <location>
        <begin position="106"/>
        <end position="128"/>
    </location>
</feature>
<dbReference type="RefSeq" id="WP_242961035.1">
    <property type="nucleotide sequence ID" value="NZ_BAABFM010000008.1"/>
</dbReference>
<gene>
    <name evidence="8" type="ORF">SAMN04489757_13751</name>
</gene>
<reference evidence="8 9" key="1">
    <citation type="submission" date="2016-10" db="EMBL/GenBank/DDBJ databases">
        <authorList>
            <person name="de Groot N.N."/>
        </authorList>
    </citation>
    <scope>NUCLEOTIDE SEQUENCE [LARGE SCALE GENOMIC DNA]</scope>
    <source>
        <strain evidence="8 9">DSM 1283</strain>
    </source>
</reference>
<evidence type="ECO:0000256" key="2">
    <source>
        <dbReference type="ARBA" id="ARBA00022475"/>
    </source>
</evidence>
<evidence type="ECO:0000256" key="3">
    <source>
        <dbReference type="ARBA" id="ARBA00022692"/>
    </source>
</evidence>
<evidence type="ECO:0000256" key="5">
    <source>
        <dbReference type="ARBA" id="ARBA00023136"/>
    </source>
</evidence>
<keyword evidence="9" id="KW-1185">Reference proteome</keyword>
<dbReference type="Pfam" id="PF10035">
    <property type="entry name" value="DUF2179"/>
    <property type="match status" value="1"/>
</dbReference>
<dbReference type="PANTHER" id="PTHR33545">
    <property type="entry name" value="UPF0750 MEMBRANE PROTEIN YITT-RELATED"/>
    <property type="match status" value="1"/>
</dbReference>
<sequence length="287" mass="31386">MKRTKLLLDILIVILGNFLYAAGVAFFILPSGLITGGTTGIAISINHLIGLPVSYLVFGFNITMFVLGFIVLGKNFALTTLVSTFCYPFALEVLQKLAGGFRVTDDILLCTLFGGICIGTAIAIVIRAGASTGGMDIPPLIINKYTRISVSVSLYVFDCVILALQAAFSDKEKILYGIVLVLVYSIVLDKLLMFGTNKMQLKIVSDKSEEIKGVIISEIDRGVTLLHGRTGYLEKETDILLSVVSNRELYKVEKLVHQIDKDAFVMISRVSEVRGRGFSEGKQYLVK</sequence>
<keyword evidence="2" id="KW-1003">Cell membrane</keyword>
<keyword evidence="5 6" id="KW-0472">Membrane</keyword>
<dbReference type="EMBL" id="FOWD01000037">
    <property type="protein sequence ID" value="SFO54052.1"/>
    <property type="molecule type" value="Genomic_DNA"/>
</dbReference>
<evidence type="ECO:0000313" key="8">
    <source>
        <dbReference type="EMBL" id="SFO54052.1"/>
    </source>
</evidence>
<dbReference type="InterPro" id="IPR051461">
    <property type="entry name" value="UPF0750_membrane"/>
</dbReference>
<evidence type="ECO:0000313" key="9">
    <source>
        <dbReference type="Proteomes" id="UP000198806"/>
    </source>
</evidence>
<dbReference type="STRING" id="1527.SAMN04489757_13751"/>
<keyword evidence="4 6" id="KW-1133">Transmembrane helix</keyword>
<dbReference type="Pfam" id="PF02588">
    <property type="entry name" value="YitT_membrane"/>
    <property type="match status" value="1"/>
</dbReference>
<feature type="transmembrane region" description="Helical" evidence="6">
    <location>
        <begin position="76"/>
        <end position="94"/>
    </location>
</feature>
<organism evidence="8 9">
    <name type="scientific">Anaerocolumna aminovalerica</name>
    <dbReference type="NCBI Taxonomy" id="1527"/>
    <lineage>
        <taxon>Bacteria</taxon>
        <taxon>Bacillati</taxon>
        <taxon>Bacillota</taxon>
        <taxon>Clostridia</taxon>
        <taxon>Lachnospirales</taxon>
        <taxon>Lachnospiraceae</taxon>
        <taxon>Anaerocolumna</taxon>
    </lineage>
</organism>
<feature type="transmembrane region" description="Helical" evidence="6">
    <location>
        <begin position="148"/>
        <end position="168"/>
    </location>
</feature>
<evidence type="ECO:0000259" key="7">
    <source>
        <dbReference type="Pfam" id="PF10035"/>
    </source>
</evidence>
<name>A0A1I5I0E4_9FIRM</name>
<feature type="transmembrane region" description="Helical" evidence="6">
    <location>
        <begin position="7"/>
        <end position="29"/>
    </location>
</feature>
<proteinExistence type="predicted"/>
<dbReference type="Gene3D" id="3.30.70.120">
    <property type="match status" value="1"/>
</dbReference>
<dbReference type="Proteomes" id="UP000198806">
    <property type="component" value="Unassembled WGS sequence"/>
</dbReference>
<dbReference type="CDD" id="cd16380">
    <property type="entry name" value="YitT_C"/>
    <property type="match status" value="1"/>
</dbReference>
<dbReference type="PIRSF" id="PIRSF006483">
    <property type="entry name" value="Membrane_protein_YitT"/>
    <property type="match status" value="1"/>
</dbReference>
<dbReference type="InterPro" id="IPR003740">
    <property type="entry name" value="YitT"/>
</dbReference>
<dbReference type="PANTHER" id="PTHR33545:SF5">
    <property type="entry name" value="UPF0750 MEMBRANE PROTEIN YITT"/>
    <property type="match status" value="1"/>
</dbReference>
<evidence type="ECO:0000256" key="1">
    <source>
        <dbReference type="ARBA" id="ARBA00004651"/>
    </source>
</evidence>
<dbReference type="InterPro" id="IPR019264">
    <property type="entry name" value="DUF2179"/>
</dbReference>
<evidence type="ECO:0000256" key="6">
    <source>
        <dbReference type="SAM" id="Phobius"/>
    </source>
</evidence>
<comment type="subcellular location">
    <subcellularLocation>
        <location evidence="1">Cell membrane</location>
        <topology evidence="1">Multi-pass membrane protein</topology>
    </subcellularLocation>
</comment>
<feature type="transmembrane region" description="Helical" evidence="6">
    <location>
        <begin position="174"/>
        <end position="192"/>
    </location>
</feature>
<protein>
    <submittedName>
        <fullName evidence="8">Uncharacterized membrane-anchored protein YitT, contains DUF161 and DUF2179 domains</fullName>
    </submittedName>
</protein>